<dbReference type="EMBL" id="KV454296">
    <property type="protein sequence ID" value="ODQ71891.1"/>
    <property type="molecule type" value="Genomic_DNA"/>
</dbReference>
<evidence type="ECO:0000259" key="1">
    <source>
        <dbReference type="PROSITE" id="PS51819"/>
    </source>
</evidence>
<protein>
    <recommendedName>
        <fullName evidence="1">VOC domain-containing protein</fullName>
    </recommendedName>
</protein>
<dbReference type="PANTHER" id="PTHR35006">
    <property type="entry name" value="GLYOXALASE FAMILY PROTEIN (AFU_ORTHOLOGUE AFUA_5G14830)"/>
    <property type="match status" value="1"/>
</dbReference>
<dbReference type="InterPro" id="IPR037523">
    <property type="entry name" value="VOC_core"/>
</dbReference>
<feature type="domain" description="VOC" evidence="1">
    <location>
        <begin position="2"/>
        <end position="124"/>
    </location>
</feature>
<dbReference type="STRING" id="675824.A0A1E3Q2L2"/>
<dbReference type="PROSITE" id="PS51819">
    <property type="entry name" value="VOC"/>
    <property type="match status" value="1"/>
</dbReference>
<evidence type="ECO:0000313" key="2">
    <source>
        <dbReference type="EMBL" id="ODQ71891.1"/>
    </source>
</evidence>
<dbReference type="PANTHER" id="PTHR35006:SF1">
    <property type="entry name" value="BLL2941 PROTEIN"/>
    <property type="match status" value="1"/>
</dbReference>
<dbReference type="Proteomes" id="UP000094385">
    <property type="component" value="Unassembled WGS sequence"/>
</dbReference>
<dbReference type="CDD" id="cd07262">
    <property type="entry name" value="VOC_like"/>
    <property type="match status" value="1"/>
</dbReference>
<dbReference type="SUPFAM" id="SSF54593">
    <property type="entry name" value="Glyoxalase/Bleomycin resistance protein/Dihydroxybiphenyl dioxygenase"/>
    <property type="match status" value="1"/>
</dbReference>
<reference evidence="2 3" key="1">
    <citation type="journal article" date="2016" name="Proc. Natl. Acad. Sci. U.S.A.">
        <title>Comparative genomics of biotechnologically important yeasts.</title>
        <authorList>
            <person name="Riley R."/>
            <person name="Haridas S."/>
            <person name="Wolfe K.H."/>
            <person name="Lopes M.R."/>
            <person name="Hittinger C.T."/>
            <person name="Goeker M."/>
            <person name="Salamov A.A."/>
            <person name="Wisecaver J.H."/>
            <person name="Long T.M."/>
            <person name="Calvey C.H."/>
            <person name="Aerts A.L."/>
            <person name="Barry K.W."/>
            <person name="Choi C."/>
            <person name="Clum A."/>
            <person name="Coughlan A.Y."/>
            <person name="Deshpande S."/>
            <person name="Douglass A.P."/>
            <person name="Hanson S.J."/>
            <person name="Klenk H.-P."/>
            <person name="LaButti K.M."/>
            <person name="Lapidus A."/>
            <person name="Lindquist E.A."/>
            <person name="Lipzen A.M."/>
            <person name="Meier-Kolthoff J.P."/>
            <person name="Ohm R.A."/>
            <person name="Otillar R.P."/>
            <person name="Pangilinan J.L."/>
            <person name="Peng Y."/>
            <person name="Rokas A."/>
            <person name="Rosa C.A."/>
            <person name="Scheuner C."/>
            <person name="Sibirny A.A."/>
            <person name="Slot J.C."/>
            <person name="Stielow J.B."/>
            <person name="Sun H."/>
            <person name="Kurtzman C.P."/>
            <person name="Blackwell M."/>
            <person name="Grigoriev I.V."/>
            <person name="Jeffries T.W."/>
        </authorList>
    </citation>
    <scope>NUCLEOTIDE SEQUENCE [LARGE SCALE GENOMIC DNA]</scope>
    <source>
        <strain evidence="2 3">NRRL Y-11557</strain>
    </source>
</reference>
<sequence>MPLHHVAVYVSDIKKSREFYDPVLAACGYVVSFAFDEFVYYAPASNPRAAEFGLTLADPSKPIGSTHVAFGASSPSEVAEWYQVAVKSGGKDNGAPGIRKEYHEGYYGAFVHDPDGHNIEFVHIDVACEAST</sequence>
<name>A0A1E3Q2L2_LIPST</name>
<dbReference type="AlphaFoldDB" id="A0A1E3Q2L2"/>
<organism evidence="2 3">
    <name type="scientific">Lipomyces starkeyi NRRL Y-11557</name>
    <dbReference type="NCBI Taxonomy" id="675824"/>
    <lineage>
        <taxon>Eukaryota</taxon>
        <taxon>Fungi</taxon>
        <taxon>Dikarya</taxon>
        <taxon>Ascomycota</taxon>
        <taxon>Saccharomycotina</taxon>
        <taxon>Lipomycetes</taxon>
        <taxon>Lipomycetales</taxon>
        <taxon>Lipomycetaceae</taxon>
        <taxon>Lipomyces</taxon>
    </lineage>
</organism>
<dbReference type="Pfam" id="PF00903">
    <property type="entry name" value="Glyoxalase"/>
    <property type="match status" value="1"/>
</dbReference>
<accession>A0A1E3Q2L2</accession>
<dbReference type="OrthoDB" id="10249419at2759"/>
<dbReference type="InterPro" id="IPR004360">
    <property type="entry name" value="Glyas_Fos-R_dOase_dom"/>
</dbReference>
<dbReference type="Gene3D" id="3.10.180.10">
    <property type="entry name" value="2,3-Dihydroxybiphenyl 1,2-Dioxygenase, domain 1"/>
    <property type="match status" value="1"/>
</dbReference>
<keyword evidence="3" id="KW-1185">Reference proteome</keyword>
<proteinExistence type="predicted"/>
<gene>
    <name evidence="2" type="ORF">LIPSTDRAFT_4264</name>
</gene>
<evidence type="ECO:0000313" key="3">
    <source>
        <dbReference type="Proteomes" id="UP000094385"/>
    </source>
</evidence>
<dbReference type="InterPro" id="IPR029068">
    <property type="entry name" value="Glyas_Bleomycin-R_OHBP_Dase"/>
</dbReference>